<keyword evidence="5 9" id="KW-0347">Helicase</keyword>
<dbReference type="GO" id="GO:0016787">
    <property type="term" value="F:hydrolase activity"/>
    <property type="evidence" value="ECO:0007669"/>
    <property type="project" value="UniProtKB-KW"/>
</dbReference>
<dbReference type="OrthoDB" id="4310724at2759"/>
<keyword evidence="4 9" id="KW-0378">Hydrolase</keyword>
<dbReference type="GO" id="GO:0003724">
    <property type="term" value="F:RNA helicase activity"/>
    <property type="evidence" value="ECO:0007669"/>
    <property type="project" value="UniProtKB-EC"/>
</dbReference>
<feature type="region of interest" description="Disordered" evidence="11">
    <location>
        <begin position="632"/>
        <end position="659"/>
    </location>
</feature>
<dbReference type="InterPro" id="IPR000629">
    <property type="entry name" value="RNA-helicase_DEAD-box_CS"/>
</dbReference>
<comment type="domain">
    <text evidence="10">The Q motif is unique to and characteristic of the DEAD box family of RNA helicases and controls ATP binding and hydrolysis.</text>
</comment>
<dbReference type="EC" id="3.6.4.13" evidence="10"/>
<evidence type="ECO:0000313" key="16">
    <source>
        <dbReference type="Proteomes" id="UP000800093"/>
    </source>
</evidence>
<keyword evidence="3 9" id="KW-0547">Nucleotide-binding</keyword>
<evidence type="ECO:0000256" key="4">
    <source>
        <dbReference type="ARBA" id="ARBA00022801"/>
    </source>
</evidence>
<dbReference type="PROSITE" id="PS00039">
    <property type="entry name" value="DEAD_ATP_HELICASE"/>
    <property type="match status" value="1"/>
</dbReference>
<evidence type="ECO:0000313" key="15">
    <source>
        <dbReference type="EMBL" id="KAF2269669.1"/>
    </source>
</evidence>
<dbReference type="InterPro" id="IPR001650">
    <property type="entry name" value="Helicase_C-like"/>
</dbReference>
<evidence type="ECO:0000259" key="13">
    <source>
        <dbReference type="PROSITE" id="PS51194"/>
    </source>
</evidence>
<evidence type="ECO:0000256" key="8">
    <source>
        <dbReference type="PROSITE-ProRule" id="PRU00552"/>
    </source>
</evidence>
<dbReference type="Proteomes" id="UP000800093">
    <property type="component" value="Unassembled WGS sequence"/>
</dbReference>
<feature type="compositionally biased region" description="Basic residues" evidence="11">
    <location>
        <begin position="642"/>
        <end position="652"/>
    </location>
</feature>
<sequence length="716" mass="79355">VRLDDLHWKEVTMPDRLDDFEGFYGLEEIDDVEVVRDEKTGKVSFETTQLEEEIVKDATLPNRECSDDESWEGFSEGEQPEDNELEGGVQEDISALVDHPTGTNGTKEPNCKERREKKKCGPEVLMDIGKSAFEILAEQPADDGIEEVDVSAWERLGLSTETLGSLSRLKFSTPTLIQSSAIPEILAGHDVIGKASTGSGKTLAFGIPILETFLTFSQNNSKEKLPLALIISPTRELAHQLTAHMTALCSDGDFNAPSIATITGGLSVQKQRRLLETADIIVGTPGRLWEVISSGQGLMKSLKQIKFLVVDEADRLLSEGHFKEMGDIINVLERDDEEEDDAETKADSEKSPEVERQTLVFSATFHKGLQQNLASKSKGSELMGRKESMEYLLKKLRFREEKPKFIDANPASQMASGLQEGLIECAGTEKDLYLYSILLFYPKIRSLIFTNSISAVRRLTPFLQNLDLPALPLHSQMPQKARLRSVERFTERPGSILVATDVAARGLDIPGVELIVHYHLPRTADTYVHRSGRTARGEASGSSVLICAPEEVAGVRRLIVKVHARSEQASKSKKTAHFIRTLDIDRRIVSRLKPRVTLSKQLADAVTAKEKKHSEDDWLRAAAEDLGVEYDSETFEKEAPGRRGRGSGRKKKEKEARAMTKAEMQAVRAELKALLRQRVNTGVSEKYLTSGGIDVDSLLRGEGNLEFLGQVDGLGF</sequence>
<dbReference type="PANTHER" id="PTHR24031">
    <property type="entry name" value="RNA HELICASE"/>
    <property type="match status" value="1"/>
</dbReference>
<dbReference type="Pfam" id="PF00271">
    <property type="entry name" value="Helicase_C"/>
    <property type="match status" value="1"/>
</dbReference>
<evidence type="ECO:0000256" key="5">
    <source>
        <dbReference type="ARBA" id="ARBA00022806"/>
    </source>
</evidence>
<keyword evidence="6 9" id="KW-0067">ATP-binding</keyword>
<dbReference type="SUPFAM" id="SSF52540">
    <property type="entry name" value="P-loop containing nucleoside triphosphate hydrolases"/>
    <property type="match status" value="1"/>
</dbReference>
<dbReference type="SMART" id="SM00490">
    <property type="entry name" value="HELICc"/>
    <property type="match status" value="1"/>
</dbReference>
<evidence type="ECO:0000256" key="2">
    <source>
        <dbReference type="ARBA" id="ARBA00022552"/>
    </source>
</evidence>
<evidence type="ECO:0000256" key="3">
    <source>
        <dbReference type="ARBA" id="ARBA00022741"/>
    </source>
</evidence>
<feature type="non-terminal residue" evidence="15">
    <location>
        <position position="716"/>
    </location>
</feature>
<dbReference type="InterPro" id="IPR014014">
    <property type="entry name" value="RNA_helicase_DEAD_Q_motif"/>
</dbReference>
<keyword evidence="7 10" id="KW-0694">RNA-binding</keyword>
<dbReference type="AlphaFoldDB" id="A0A9P4NAK2"/>
<dbReference type="PROSITE" id="PS51194">
    <property type="entry name" value="HELICASE_CTER"/>
    <property type="match status" value="1"/>
</dbReference>
<dbReference type="InterPro" id="IPR027417">
    <property type="entry name" value="P-loop_NTPase"/>
</dbReference>
<dbReference type="InterPro" id="IPR014001">
    <property type="entry name" value="Helicase_ATP-bd"/>
</dbReference>
<dbReference type="CDD" id="cd18787">
    <property type="entry name" value="SF2_C_DEAD"/>
    <property type="match status" value="1"/>
</dbReference>
<dbReference type="Pfam" id="PF00270">
    <property type="entry name" value="DEAD"/>
    <property type="match status" value="1"/>
</dbReference>
<feature type="short sequence motif" description="Q motif" evidence="8">
    <location>
        <begin position="151"/>
        <end position="179"/>
    </location>
</feature>
<dbReference type="PROSITE" id="PS51195">
    <property type="entry name" value="Q_MOTIF"/>
    <property type="match status" value="1"/>
</dbReference>
<dbReference type="GO" id="GO:0003723">
    <property type="term" value="F:RNA binding"/>
    <property type="evidence" value="ECO:0007669"/>
    <property type="project" value="UniProtKB-UniRule"/>
</dbReference>
<protein>
    <recommendedName>
        <fullName evidence="10">ATP-dependent RNA helicase</fullName>
        <ecNumber evidence="10">3.6.4.13</ecNumber>
    </recommendedName>
</protein>
<dbReference type="GO" id="GO:0005730">
    <property type="term" value="C:nucleolus"/>
    <property type="evidence" value="ECO:0007669"/>
    <property type="project" value="UniProtKB-SubCell"/>
</dbReference>
<dbReference type="EMBL" id="ML986581">
    <property type="protein sequence ID" value="KAF2269669.1"/>
    <property type="molecule type" value="Genomic_DNA"/>
</dbReference>
<dbReference type="GO" id="GO:0006364">
    <property type="term" value="P:rRNA processing"/>
    <property type="evidence" value="ECO:0007669"/>
    <property type="project" value="UniProtKB-KW"/>
</dbReference>
<organism evidence="15 16">
    <name type="scientific">Lojkania enalia</name>
    <dbReference type="NCBI Taxonomy" id="147567"/>
    <lineage>
        <taxon>Eukaryota</taxon>
        <taxon>Fungi</taxon>
        <taxon>Dikarya</taxon>
        <taxon>Ascomycota</taxon>
        <taxon>Pezizomycotina</taxon>
        <taxon>Dothideomycetes</taxon>
        <taxon>Pleosporomycetidae</taxon>
        <taxon>Pleosporales</taxon>
        <taxon>Pleosporales incertae sedis</taxon>
        <taxon>Lojkania</taxon>
    </lineage>
</organism>
<keyword evidence="2" id="KW-0698">rRNA processing</keyword>
<evidence type="ECO:0000256" key="7">
    <source>
        <dbReference type="ARBA" id="ARBA00022884"/>
    </source>
</evidence>
<proteinExistence type="inferred from homology"/>
<dbReference type="CDD" id="cd17946">
    <property type="entry name" value="DEADc_DDX24"/>
    <property type="match status" value="1"/>
</dbReference>
<evidence type="ECO:0000256" key="9">
    <source>
        <dbReference type="RuleBase" id="RU000492"/>
    </source>
</evidence>
<evidence type="ECO:0000256" key="10">
    <source>
        <dbReference type="RuleBase" id="RU365068"/>
    </source>
</evidence>
<feature type="region of interest" description="Disordered" evidence="11">
    <location>
        <begin position="58"/>
        <end position="118"/>
    </location>
</feature>
<comment type="caution">
    <text evidence="15">The sequence shown here is derived from an EMBL/GenBank/DDBJ whole genome shotgun (WGS) entry which is preliminary data.</text>
</comment>
<dbReference type="InterPro" id="IPR011545">
    <property type="entry name" value="DEAD/DEAH_box_helicase_dom"/>
</dbReference>
<feature type="domain" description="Helicase C-terminal" evidence="13">
    <location>
        <begin position="436"/>
        <end position="578"/>
    </location>
</feature>
<comment type="subcellular location">
    <subcellularLocation>
        <location evidence="1">Nucleus</location>
        <location evidence="1">Nucleolus</location>
    </subcellularLocation>
</comment>
<evidence type="ECO:0000256" key="6">
    <source>
        <dbReference type="ARBA" id="ARBA00022840"/>
    </source>
</evidence>
<feature type="non-terminal residue" evidence="15">
    <location>
        <position position="1"/>
    </location>
</feature>
<evidence type="ECO:0000259" key="14">
    <source>
        <dbReference type="PROSITE" id="PS51195"/>
    </source>
</evidence>
<dbReference type="SMART" id="SM00487">
    <property type="entry name" value="DEXDc"/>
    <property type="match status" value="1"/>
</dbReference>
<evidence type="ECO:0000259" key="12">
    <source>
        <dbReference type="PROSITE" id="PS51192"/>
    </source>
</evidence>
<comment type="catalytic activity">
    <reaction evidence="10">
        <text>ATP + H2O = ADP + phosphate + H(+)</text>
        <dbReference type="Rhea" id="RHEA:13065"/>
        <dbReference type="ChEBI" id="CHEBI:15377"/>
        <dbReference type="ChEBI" id="CHEBI:15378"/>
        <dbReference type="ChEBI" id="CHEBI:30616"/>
        <dbReference type="ChEBI" id="CHEBI:43474"/>
        <dbReference type="ChEBI" id="CHEBI:456216"/>
        <dbReference type="EC" id="3.6.4.13"/>
    </reaction>
</comment>
<accession>A0A9P4NAK2</accession>
<dbReference type="PROSITE" id="PS51192">
    <property type="entry name" value="HELICASE_ATP_BIND_1"/>
    <property type="match status" value="1"/>
</dbReference>
<dbReference type="Gene3D" id="3.40.50.300">
    <property type="entry name" value="P-loop containing nucleotide triphosphate hydrolases"/>
    <property type="match status" value="2"/>
</dbReference>
<feature type="compositionally biased region" description="Basic and acidic residues" evidence="11">
    <location>
        <begin position="343"/>
        <end position="354"/>
    </location>
</feature>
<reference evidence="16" key="1">
    <citation type="journal article" date="2020" name="Stud. Mycol.">
        <title>101 Dothideomycetes genomes: A test case for predicting lifestyles and emergence of pathogens.</title>
        <authorList>
            <person name="Haridas S."/>
            <person name="Albert R."/>
            <person name="Binder M."/>
            <person name="Bloem J."/>
            <person name="LaButti K."/>
            <person name="Salamov A."/>
            <person name="Andreopoulos B."/>
            <person name="Baker S."/>
            <person name="Barry K."/>
            <person name="Bills G."/>
            <person name="Bluhm B."/>
            <person name="Cannon C."/>
            <person name="Castanera R."/>
            <person name="Culley D."/>
            <person name="Daum C."/>
            <person name="Ezra D."/>
            <person name="Gonzalez J."/>
            <person name="Henrissat B."/>
            <person name="Kuo A."/>
            <person name="Liang C."/>
            <person name="Lipzen A."/>
            <person name="Lutzoni F."/>
            <person name="Magnuson J."/>
            <person name="Mondo S."/>
            <person name="Nolan M."/>
            <person name="Ohm R."/>
            <person name="Pangilinan J."/>
            <person name="Park H.-J."/>
            <person name="Ramirez L."/>
            <person name="Alfaro M."/>
            <person name="Sun H."/>
            <person name="Tritt A."/>
            <person name="Yoshinaga Y."/>
            <person name="Zwiers L.-H."/>
            <person name="Turgeon B."/>
            <person name="Goodwin S."/>
            <person name="Spatafora J."/>
            <person name="Crous P."/>
            <person name="Grigoriev I."/>
        </authorList>
    </citation>
    <scope>NUCLEOTIDE SEQUENCE [LARGE SCALE GENOMIC DNA]</scope>
    <source>
        <strain evidence="16">CBS 304.66</strain>
    </source>
</reference>
<name>A0A9P4NAK2_9PLEO</name>
<evidence type="ECO:0000256" key="11">
    <source>
        <dbReference type="SAM" id="MobiDB-lite"/>
    </source>
</evidence>
<comment type="similarity">
    <text evidence="9">Belongs to the DEAD box helicase family.</text>
</comment>
<dbReference type="GO" id="GO:0005524">
    <property type="term" value="F:ATP binding"/>
    <property type="evidence" value="ECO:0007669"/>
    <property type="project" value="UniProtKB-UniRule"/>
</dbReference>
<feature type="domain" description="DEAD-box RNA helicase Q" evidence="14">
    <location>
        <begin position="151"/>
        <end position="179"/>
    </location>
</feature>
<evidence type="ECO:0000256" key="1">
    <source>
        <dbReference type="ARBA" id="ARBA00004604"/>
    </source>
</evidence>
<comment type="function">
    <text evidence="10">RNA helicase.</text>
</comment>
<feature type="domain" description="Helicase ATP-binding" evidence="12">
    <location>
        <begin position="182"/>
        <end position="383"/>
    </location>
</feature>
<feature type="region of interest" description="Disordered" evidence="11">
    <location>
        <begin position="332"/>
        <end position="354"/>
    </location>
</feature>
<gene>
    <name evidence="15" type="ORF">CC78DRAFT_419012</name>
</gene>
<keyword evidence="16" id="KW-1185">Reference proteome</keyword>